<dbReference type="EMBL" id="JADNYJ010000050">
    <property type="protein sequence ID" value="KAF8899906.1"/>
    <property type="molecule type" value="Genomic_DNA"/>
</dbReference>
<feature type="compositionally biased region" description="Low complexity" evidence="1">
    <location>
        <begin position="122"/>
        <end position="135"/>
    </location>
</feature>
<sequence>MFRDDPAAARTPLTATQQAETGWSDKRHKADLEWADRITTRYPYYLEEKRLELAAHDARSIPSMVAQDVKQSIEITNMQLMQILQHITASPSHTTFYPTQHSVIGAPVQRQPAPAAAPSPILPSSLQPQGQSSMPVTQSLTLGDGQQLVFTADDVPVPPAVSFARDIATLNMMWDDTSEHWKNDSKMRIKGIPIAIVYWNDIYTSKPNINWKPKQWKGIKGKWFNWKVIVRRYRESSPDQFWATFSENGQHLGYKAILGRLSLERKEKNRLLAEKIKAEYGDKFPEVFCYKKNGKIHVKIRDCDIIKQYHKEKGIVGEEDEAEDIDEAEAEDE</sequence>
<accession>A0A9P5NM88</accession>
<evidence type="ECO:0000313" key="2">
    <source>
        <dbReference type="EMBL" id="KAF8899906.1"/>
    </source>
</evidence>
<keyword evidence="3" id="KW-1185">Reference proteome</keyword>
<evidence type="ECO:0000313" key="3">
    <source>
        <dbReference type="Proteomes" id="UP000724874"/>
    </source>
</evidence>
<gene>
    <name evidence="2" type="ORF">CPB84DRAFT_1709286</name>
</gene>
<name>A0A9P5NM88_GYMJU</name>
<feature type="region of interest" description="Disordered" evidence="1">
    <location>
        <begin position="1"/>
        <end position="25"/>
    </location>
</feature>
<dbReference type="AlphaFoldDB" id="A0A9P5NM88"/>
<comment type="caution">
    <text evidence="2">The sequence shown here is derived from an EMBL/GenBank/DDBJ whole genome shotgun (WGS) entry which is preliminary data.</text>
</comment>
<evidence type="ECO:0000256" key="1">
    <source>
        <dbReference type="SAM" id="MobiDB-lite"/>
    </source>
</evidence>
<proteinExistence type="predicted"/>
<dbReference type="Proteomes" id="UP000724874">
    <property type="component" value="Unassembled WGS sequence"/>
</dbReference>
<dbReference type="OrthoDB" id="3049189at2759"/>
<reference evidence="2" key="1">
    <citation type="submission" date="2020-11" db="EMBL/GenBank/DDBJ databases">
        <authorList>
            <consortium name="DOE Joint Genome Institute"/>
            <person name="Ahrendt S."/>
            <person name="Riley R."/>
            <person name="Andreopoulos W."/>
            <person name="LaButti K."/>
            <person name="Pangilinan J."/>
            <person name="Ruiz-duenas F.J."/>
            <person name="Barrasa J.M."/>
            <person name="Sanchez-Garcia M."/>
            <person name="Camarero S."/>
            <person name="Miyauchi S."/>
            <person name="Serrano A."/>
            <person name="Linde D."/>
            <person name="Babiker R."/>
            <person name="Drula E."/>
            <person name="Ayuso-Fernandez I."/>
            <person name="Pacheco R."/>
            <person name="Padilla G."/>
            <person name="Ferreira P."/>
            <person name="Barriuso J."/>
            <person name="Kellner H."/>
            <person name="Castanera R."/>
            <person name="Alfaro M."/>
            <person name="Ramirez L."/>
            <person name="Pisabarro A.G."/>
            <person name="Kuo A."/>
            <person name="Tritt A."/>
            <person name="Lipzen A."/>
            <person name="He G."/>
            <person name="Yan M."/>
            <person name="Ng V."/>
            <person name="Cullen D."/>
            <person name="Martin F."/>
            <person name="Rosso M.-N."/>
            <person name="Henrissat B."/>
            <person name="Hibbett D."/>
            <person name="Martinez A.T."/>
            <person name="Grigoriev I.V."/>
        </authorList>
    </citation>
    <scope>NUCLEOTIDE SEQUENCE</scope>
    <source>
        <strain evidence="2">AH 44721</strain>
    </source>
</reference>
<feature type="region of interest" description="Disordered" evidence="1">
    <location>
        <begin position="109"/>
        <end position="137"/>
    </location>
</feature>
<protein>
    <submittedName>
        <fullName evidence="2">Uncharacterized protein</fullName>
    </submittedName>
</protein>
<organism evidence="2 3">
    <name type="scientific">Gymnopilus junonius</name>
    <name type="common">Spectacular rustgill mushroom</name>
    <name type="synonym">Gymnopilus spectabilis subsp. junonius</name>
    <dbReference type="NCBI Taxonomy" id="109634"/>
    <lineage>
        <taxon>Eukaryota</taxon>
        <taxon>Fungi</taxon>
        <taxon>Dikarya</taxon>
        <taxon>Basidiomycota</taxon>
        <taxon>Agaricomycotina</taxon>
        <taxon>Agaricomycetes</taxon>
        <taxon>Agaricomycetidae</taxon>
        <taxon>Agaricales</taxon>
        <taxon>Agaricineae</taxon>
        <taxon>Hymenogastraceae</taxon>
        <taxon>Gymnopilus</taxon>
    </lineage>
</organism>